<dbReference type="EMBL" id="CP017641">
    <property type="protein sequence ID" value="APZ93243.1"/>
    <property type="molecule type" value="Genomic_DNA"/>
</dbReference>
<protein>
    <submittedName>
        <fullName evidence="1">Uncharacterized protein</fullName>
    </submittedName>
</protein>
<evidence type="ECO:0000313" key="2">
    <source>
        <dbReference type="Proteomes" id="UP000187735"/>
    </source>
</evidence>
<sequence length="40" mass="4935">MGWFPLIRLDAKCKKLMRMRLLKKQCLRLDHCMDRSSQKR</sequence>
<organism evidence="1 2">
    <name type="scientific">Fuerstiella marisgermanici</name>
    <dbReference type="NCBI Taxonomy" id="1891926"/>
    <lineage>
        <taxon>Bacteria</taxon>
        <taxon>Pseudomonadati</taxon>
        <taxon>Planctomycetota</taxon>
        <taxon>Planctomycetia</taxon>
        <taxon>Planctomycetales</taxon>
        <taxon>Planctomycetaceae</taxon>
        <taxon>Fuerstiella</taxon>
    </lineage>
</organism>
<gene>
    <name evidence="1" type="ORF">Fuma_02860</name>
</gene>
<dbReference type="Proteomes" id="UP000187735">
    <property type="component" value="Chromosome"/>
</dbReference>
<evidence type="ECO:0000313" key="1">
    <source>
        <dbReference type="EMBL" id="APZ93243.1"/>
    </source>
</evidence>
<accession>A0A1P8WGR7</accession>
<name>A0A1P8WGR7_9PLAN</name>
<proteinExistence type="predicted"/>
<dbReference type="AlphaFoldDB" id="A0A1P8WGR7"/>
<reference evidence="1 2" key="1">
    <citation type="journal article" date="2016" name="Front. Microbiol.">
        <title>Fuerstia marisgermanicae gen. nov., sp. nov., an Unusual Member of the Phylum Planctomycetes from the German Wadden Sea.</title>
        <authorList>
            <person name="Kohn T."/>
            <person name="Heuer A."/>
            <person name="Jogler M."/>
            <person name="Vollmers J."/>
            <person name="Boedeker C."/>
            <person name="Bunk B."/>
            <person name="Rast P."/>
            <person name="Borchert D."/>
            <person name="Glockner I."/>
            <person name="Freese H.M."/>
            <person name="Klenk H.P."/>
            <person name="Overmann J."/>
            <person name="Kaster A.K."/>
            <person name="Rohde M."/>
            <person name="Wiegand S."/>
            <person name="Jogler C."/>
        </authorList>
    </citation>
    <scope>NUCLEOTIDE SEQUENCE [LARGE SCALE GENOMIC DNA]</scope>
    <source>
        <strain evidence="1 2">NH11</strain>
    </source>
</reference>
<dbReference type="KEGG" id="fmr:Fuma_02860"/>
<keyword evidence="2" id="KW-1185">Reference proteome</keyword>